<evidence type="ECO:0000256" key="3">
    <source>
        <dbReference type="ARBA" id="ARBA00022448"/>
    </source>
</evidence>
<feature type="transmembrane region" description="Helical" evidence="17">
    <location>
        <begin position="444"/>
        <end position="467"/>
    </location>
</feature>
<comment type="caution">
    <text evidence="18">The sequence shown here is derived from an EMBL/GenBank/DDBJ whole genome shotgun (WGS) entry which is preliminary data.</text>
</comment>
<feature type="compositionally biased region" description="Low complexity" evidence="16">
    <location>
        <begin position="16"/>
        <end position="32"/>
    </location>
</feature>
<keyword evidence="19" id="KW-1185">Reference proteome</keyword>
<keyword evidence="6" id="KW-0029">Amino-acid transport</keyword>
<feature type="binding site" evidence="15">
    <location>
        <position position="421"/>
    </location>
    <ligand>
        <name>Na(+)</name>
        <dbReference type="ChEBI" id="CHEBI:29101"/>
        <label>1</label>
    </ligand>
</feature>
<evidence type="ECO:0000256" key="11">
    <source>
        <dbReference type="ARBA" id="ARBA00023180"/>
    </source>
</evidence>
<dbReference type="PANTHER" id="PTHR11616">
    <property type="entry name" value="SODIUM/CHLORIDE DEPENDENT TRANSPORTER"/>
    <property type="match status" value="1"/>
</dbReference>
<evidence type="ECO:0000256" key="12">
    <source>
        <dbReference type="ARBA" id="ARBA00023201"/>
    </source>
</evidence>
<dbReference type="GO" id="GO:0046872">
    <property type="term" value="F:metal ion binding"/>
    <property type="evidence" value="ECO:0007669"/>
    <property type="project" value="UniProtKB-KW"/>
</dbReference>
<evidence type="ECO:0000256" key="14">
    <source>
        <dbReference type="ARBA" id="ARBA00040215"/>
    </source>
</evidence>
<evidence type="ECO:0000256" key="10">
    <source>
        <dbReference type="ARBA" id="ARBA00023136"/>
    </source>
</evidence>
<dbReference type="InterPro" id="IPR037272">
    <property type="entry name" value="SNS_sf"/>
</dbReference>
<dbReference type="Pfam" id="PF00209">
    <property type="entry name" value="SNF"/>
    <property type="match status" value="1"/>
</dbReference>
<dbReference type="GO" id="GO:0005886">
    <property type="term" value="C:plasma membrane"/>
    <property type="evidence" value="ECO:0007669"/>
    <property type="project" value="TreeGrafter"/>
</dbReference>
<evidence type="ECO:0000256" key="7">
    <source>
        <dbReference type="ARBA" id="ARBA00022989"/>
    </source>
</evidence>
<evidence type="ECO:0000256" key="6">
    <source>
        <dbReference type="ARBA" id="ARBA00022970"/>
    </source>
</evidence>
<dbReference type="SUPFAM" id="SSF161070">
    <property type="entry name" value="SNF-like"/>
    <property type="match status" value="1"/>
</dbReference>
<dbReference type="OrthoDB" id="10669323at2759"/>
<feature type="transmembrane region" description="Helical" evidence="17">
    <location>
        <begin position="487"/>
        <end position="506"/>
    </location>
</feature>
<dbReference type="GO" id="GO:0089718">
    <property type="term" value="P:amino acid import across plasma membrane"/>
    <property type="evidence" value="ECO:0007669"/>
    <property type="project" value="TreeGrafter"/>
</dbReference>
<dbReference type="PROSITE" id="PS50267">
    <property type="entry name" value="NA_NEUROTRAN_SYMP_3"/>
    <property type="match status" value="1"/>
</dbReference>
<keyword evidence="10 17" id="KW-0472">Membrane</keyword>
<feature type="compositionally biased region" description="Polar residues" evidence="16">
    <location>
        <begin position="87"/>
        <end position="117"/>
    </location>
</feature>
<comment type="subcellular location">
    <subcellularLocation>
        <location evidence="1">Membrane</location>
        <topology evidence="1">Multi-pass membrane protein</topology>
    </subcellularLocation>
</comment>
<feature type="compositionally biased region" description="Polar residues" evidence="16">
    <location>
        <begin position="331"/>
        <end position="340"/>
    </location>
</feature>
<evidence type="ECO:0000256" key="4">
    <source>
        <dbReference type="ARBA" id="ARBA00022692"/>
    </source>
</evidence>
<feature type="compositionally biased region" description="Polar residues" evidence="16">
    <location>
        <begin position="230"/>
        <end position="256"/>
    </location>
</feature>
<evidence type="ECO:0000256" key="16">
    <source>
        <dbReference type="SAM" id="MobiDB-lite"/>
    </source>
</evidence>
<evidence type="ECO:0000256" key="9">
    <source>
        <dbReference type="ARBA" id="ARBA00023065"/>
    </source>
</evidence>
<accession>A0A8J4YMH3</accession>
<sequence>MRGDELPLVSSPPPRLSSSASSSLSSTHLSALEDSSTSTSISRKDPPRTVSLTALSFAATSQGPGEASPGTHRDSAAAGTPAAPTSRVSIPSEPQTPRRGNSSTPRPASTTAVQLSASPARPASVRPVSVAVGSPQHHSVSAPQSAVSSPRRISVGPQRPAVSSDKISVSPSRVAASPQRTRVSTHEPVSYQSAPVSPAKISVNQGKGNCLPQEATERGGGGGQRRGHTQRSNQITRSPEVTTTIPVGQGSSSSNPAAVPQHAAHLNVSPATKNGVLRGPGVAGEGKRATHEKNKSVTIVVNDQQVAYTSSNGVANGGVHPEAAGQGDATRPSSAASLQPGTKVDPDMQVRPLVGWWGGESGSAGSVLEDAASSDDCHRSTLTLVHSPARTYLSGEAGDAVVGEDSGEAWSGGVTSLCGVALLLGAAVWLRLPGLLYEFGAGSFLAAWCGAVVVVAAPLALLEASLAQFSSSAAIALWRLIPIARGVGWSTVVVCLYWAAVVLGLVAPLLHYLLLALNPALLVVSGSLPLYITINPLRPST</sequence>
<proteinExistence type="inferred from homology"/>
<evidence type="ECO:0000313" key="19">
    <source>
        <dbReference type="Proteomes" id="UP000770661"/>
    </source>
</evidence>
<evidence type="ECO:0000256" key="8">
    <source>
        <dbReference type="ARBA" id="ARBA00023053"/>
    </source>
</evidence>
<dbReference type="EMBL" id="JACEEZ010008414">
    <property type="protein sequence ID" value="KAG0723320.1"/>
    <property type="molecule type" value="Genomic_DNA"/>
</dbReference>
<dbReference type="PANTHER" id="PTHR11616:SF321">
    <property type="entry name" value="SODIUM-DEPENDENT NUTRIENT AMINO ACID TRANSPORTER 1-RELATED"/>
    <property type="match status" value="1"/>
</dbReference>
<name>A0A8J4YMH3_CHIOP</name>
<feature type="compositionally biased region" description="Polar residues" evidence="16">
    <location>
        <begin position="50"/>
        <end position="63"/>
    </location>
</feature>
<gene>
    <name evidence="18" type="primary">SLC6A3</name>
    <name evidence="18" type="ORF">GWK47_005585</name>
</gene>
<keyword evidence="4 17" id="KW-0812">Transmembrane</keyword>
<keyword evidence="3" id="KW-0813">Transport</keyword>
<feature type="compositionally biased region" description="Low complexity" evidence="16">
    <location>
        <begin position="76"/>
        <end position="86"/>
    </location>
</feature>
<comment type="function">
    <text evidence="13">Unusual broad substrate spectrum amino acid:sodium cotransporter that promotes absorption of the D isomers of essential amino acids. Neutral amino acids are the preferred substrates, especially methionine and phenylalanine.</text>
</comment>
<evidence type="ECO:0000256" key="2">
    <source>
        <dbReference type="ARBA" id="ARBA00006459"/>
    </source>
</evidence>
<feature type="region of interest" description="Disordered" evidence="16">
    <location>
        <begin position="311"/>
        <end position="345"/>
    </location>
</feature>
<evidence type="ECO:0000256" key="15">
    <source>
        <dbReference type="PIRSR" id="PIRSR600175-1"/>
    </source>
</evidence>
<dbReference type="GO" id="GO:0005283">
    <property type="term" value="F:amino acid:sodium symporter activity"/>
    <property type="evidence" value="ECO:0007669"/>
    <property type="project" value="TreeGrafter"/>
</dbReference>
<keyword evidence="12" id="KW-0739">Sodium transport</keyword>
<reference evidence="18" key="1">
    <citation type="submission" date="2020-07" db="EMBL/GenBank/DDBJ databases">
        <title>The High-quality genome of the commercially important snow crab, Chionoecetes opilio.</title>
        <authorList>
            <person name="Jeong J.-H."/>
            <person name="Ryu S."/>
        </authorList>
    </citation>
    <scope>NUCLEOTIDE SEQUENCE</scope>
    <source>
        <strain evidence="18">MADBK_172401_WGS</strain>
        <tissue evidence="18">Digestive gland</tissue>
    </source>
</reference>
<keyword evidence="8 15" id="KW-0915">Sodium</keyword>
<evidence type="ECO:0000256" key="1">
    <source>
        <dbReference type="ARBA" id="ARBA00004141"/>
    </source>
</evidence>
<dbReference type="InterPro" id="IPR000175">
    <property type="entry name" value="Na/ntran_symport"/>
</dbReference>
<evidence type="ECO:0000256" key="13">
    <source>
        <dbReference type="ARBA" id="ARBA00037785"/>
    </source>
</evidence>
<dbReference type="AlphaFoldDB" id="A0A8J4YMH3"/>
<organism evidence="18 19">
    <name type="scientific">Chionoecetes opilio</name>
    <name type="common">Atlantic snow crab</name>
    <name type="synonym">Cancer opilio</name>
    <dbReference type="NCBI Taxonomy" id="41210"/>
    <lineage>
        <taxon>Eukaryota</taxon>
        <taxon>Metazoa</taxon>
        <taxon>Ecdysozoa</taxon>
        <taxon>Arthropoda</taxon>
        <taxon>Crustacea</taxon>
        <taxon>Multicrustacea</taxon>
        <taxon>Malacostraca</taxon>
        <taxon>Eumalacostraca</taxon>
        <taxon>Eucarida</taxon>
        <taxon>Decapoda</taxon>
        <taxon>Pleocyemata</taxon>
        <taxon>Brachyura</taxon>
        <taxon>Eubrachyura</taxon>
        <taxon>Majoidea</taxon>
        <taxon>Majidae</taxon>
        <taxon>Chionoecetes</taxon>
    </lineage>
</organism>
<feature type="compositionally biased region" description="Low complexity" evidence="16">
    <location>
        <begin position="137"/>
        <end position="152"/>
    </location>
</feature>
<feature type="transmembrane region" description="Helical" evidence="17">
    <location>
        <begin position="409"/>
        <end position="432"/>
    </location>
</feature>
<keyword evidence="9" id="KW-0406">Ion transport</keyword>
<evidence type="ECO:0000256" key="17">
    <source>
        <dbReference type="SAM" id="Phobius"/>
    </source>
</evidence>
<keyword evidence="7 17" id="KW-1133">Transmembrane helix</keyword>
<feature type="binding site" evidence="15">
    <location>
        <position position="419"/>
    </location>
    <ligand>
        <name>Na(+)</name>
        <dbReference type="ChEBI" id="CHEBI:29101"/>
        <label>1</label>
    </ligand>
</feature>
<keyword evidence="15" id="KW-0479">Metal-binding</keyword>
<protein>
    <recommendedName>
        <fullName evidence="14">Sodium-dependent nutrient amino acid transporter 1</fullName>
    </recommendedName>
</protein>
<dbReference type="Proteomes" id="UP000770661">
    <property type="component" value="Unassembled WGS sequence"/>
</dbReference>
<comment type="similarity">
    <text evidence="2">Belongs to the sodium:neurotransmitter symporter (SNF) (TC 2.A.22) family.</text>
</comment>
<feature type="transmembrane region" description="Helical" evidence="17">
    <location>
        <begin position="513"/>
        <end position="534"/>
    </location>
</feature>
<evidence type="ECO:0000313" key="18">
    <source>
        <dbReference type="EMBL" id="KAG0723320.1"/>
    </source>
</evidence>
<evidence type="ECO:0000256" key="5">
    <source>
        <dbReference type="ARBA" id="ARBA00022847"/>
    </source>
</evidence>
<keyword evidence="5" id="KW-0769">Symport</keyword>
<feature type="compositionally biased region" description="Basic and acidic residues" evidence="16">
    <location>
        <begin position="285"/>
        <end position="295"/>
    </location>
</feature>
<keyword evidence="11" id="KW-0325">Glycoprotein</keyword>
<feature type="region of interest" description="Disordered" evidence="16">
    <location>
        <begin position="1"/>
        <end position="298"/>
    </location>
</feature>